<dbReference type="SUPFAM" id="SSF53474">
    <property type="entry name" value="alpha/beta-Hydrolases"/>
    <property type="match status" value="1"/>
</dbReference>
<proteinExistence type="predicted"/>
<organism evidence="2 3">
    <name type="scientific">Vineibacter terrae</name>
    <dbReference type="NCBI Taxonomy" id="2586908"/>
    <lineage>
        <taxon>Bacteria</taxon>
        <taxon>Pseudomonadati</taxon>
        <taxon>Pseudomonadota</taxon>
        <taxon>Alphaproteobacteria</taxon>
        <taxon>Hyphomicrobiales</taxon>
        <taxon>Vineibacter</taxon>
    </lineage>
</organism>
<dbReference type="InterPro" id="IPR029058">
    <property type="entry name" value="AB_hydrolase_fold"/>
</dbReference>
<comment type="caution">
    <text evidence="2">The sequence shown here is derived from an EMBL/GenBank/DDBJ whole genome shotgun (WGS) entry which is preliminary data.</text>
</comment>
<keyword evidence="2" id="KW-0378">Hydrolase</keyword>
<dbReference type="AlphaFoldDB" id="A0A5C8PWC2"/>
<dbReference type="Pfam" id="PF12697">
    <property type="entry name" value="Abhydrolase_6"/>
    <property type="match status" value="1"/>
</dbReference>
<dbReference type="RefSeq" id="WP_147844882.1">
    <property type="nucleotide sequence ID" value="NZ_VDUZ01000001.1"/>
</dbReference>
<dbReference type="Proteomes" id="UP000321638">
    <property type="component" value="Unassembled WGS sequence"/>
</dbReference>
<dbReference type="PANTHER" id="PTHR43194">
    <property type="entry name" value="HYDROLASE ALPHA/BETA FOLD FAMILY"/>
    <property type="match status" value="1"/>
</dbReference>
<accession>A0A5C8PWC2</accession>
<evidence type="ECO:0000313" key="2">
    <source>
        <dbReference type="EMBL" id="TXL82180.1"/>
    </source>
</evidence>
<dbReference type="GO" id="GO:0016787">
    <property type="term" value="F:hydrolase activity"/>
    <property type="evidence" value="ECO:0007669"/>
    <property type="project" value="UniProtKB-KW"/>
</dbReference>
<dbReference type="InterPro" id="IPR050228">
    <property type="entry name" value="Carboxylesterase_BioH"/>
</dbReference>
<dbReference type="PANTHER" id="PTHR43194:SF2">
    <property type="entry name" value="PEROXISOMAL MEMBRANE PROTEIN LPX1"/>
    <property type="match status" value="1"/>
</dbReference>
<dbReference type="OrthoDB" id="9814966at2"/>
<evidence type="ECO:0000313" key="3">
    <source>
        <dbReference type="Proteomes" id="UP000321638"/>
    </source>
</evidence>
<reference evidence="2 3" key="1">
    <citation type="submission" date="2019-06" db="EMBL/GenBank/DDBJ databases">
        <title>New taxonomy in bacterial strain CC-CFT640, isolated from vineyard.</title>
        <authorList>
            <person name="Lin S.-Y."/>
            <person name="Tsai C.-F."/>
            <person name="Young C.-C."/>
        </authorList>
    </citation>
    <scope>NUCLEOTIDE SEQUENCE [LARGE SCALE GENOMIC DNA]</scope>
    <source>
        <strain evidence="2 3">CC-CFT640</strain>
    </source>
</reference>
<sequence length="263" mass="28944">MQRSVVMIHGMWGTPHVWRHWRAFLEARGWQVSTPALRHHDAPPFAPPPGLGTTSLLDYADDLQAEIARMPAKPVVIGHSMGGLLAQILAARQSCAAAVLLCPAPPAGVFALHPSAMRAFLRIQRRWGWWKLPHRATYKEAMYGSFNTCTDRIACGHDYARFVHESGRVLVEIGLPFLDRSHAATVDPAAVTCPMLVIGADKDRLTPGAVVRRVAQRYAPVAEHREFAGHGHWVVGQPGWQDIATFAADWLERHLPAADTASA</sequence>
<dbReference type="InterPro" id="IPR000073">
    <property type="entry name" value="AB_hydrolase_1"/>
</dbReference>
<feature type="domain" description="AB hydrolase-1" evidence="1">
    <location>
        <begin position="5"/>
        <end position="238"/>
    </location>
</feature>
<dbReference type="EMBL" id="VDUZ01000001">
    <property type="protein sequence ID" value="TXL82180.1"/>
    <property type="molecule type" value="Genomic_DNA"/>
</dbReference>
<dbReference type="Gene3D" id="3.40.50.1820">
    <property type="entry name" value="alpha/beta hydrolase"/>
    <property type="match status" value="1"/>
</dbReference>
<name>A0A5C8PWC2_9HYPH</name>
<evidence type="ECO:0000259" key="1">
    <source>
        <dbReference type="Pfam" id="PF12697"/>
    </source>
</evidence>
<keyword evidence="3" id="KW-1185">Reference proteome</keyword>
<gene>
    <name evidence="2" type="ORF">FHP25_00310</name>
</gene>
<protein>
    <submittedName>
        <fullName evidence="2">Alpha/beta hydrolase</fullName>
    </submittedName>
</protein>